<feature type="repeat" description="PPR" evidence="3">
    <location>
        <begin position="236"/>
        <end position="270"/>
    </location>
</feature>
<evidence type="ECO:0000256" key="2">
    <source>
        <dbReference type="ARBA" id="ARBA00022737"/>
    </source>
</evidence>
<sequence>MENLVVASTSFGGAFQHLISINTTNNTRNLHCCCFCFTSPKTPSSTSVSSSPTTPRVIRKTNTSLHSTRRDAMLNIQRVGAPNLDSALARYGGMVLAQDLNVILRYYGKLNRWNDVSQIFEWMQKHGKTNVASYSSFIKFMGKNHNLMKALEVYNGIQDESTRNDVSVCNSILGCLGRNGKFESSLQLFDQMKQGGLVPDVVTYSTLLAGCIKAKNGYSKAMDLVQELQDNSLQMDDVIYGTLLAICASNSRCEEAEAVFQKMKEGGFSPNIFHYSSLLNAYSVAGNHAKADGLVNDMKSAGLVLNKVIMTTLLKVYVRGGLFEKSRELLVELEESGYAQDEMPYCLLMDGLAKAGQILEAKSVFDEMEKKAVKCDGYSHSIMISAFCRSGLMEEAKTLARDFEARYDKYDLVMLNTLLRAYCKAGEMESVMQMMRKMDELQISPDWNTYHILVKYYCKERLYQLAYRTIVDMHSKGHQPDEELCSSLILLLGKVGASSEAFAVYNILRYSKRTMCKALHGKILSILVAGGLLKDAYVVVKDNGGQISRTSVKKFAISFMKSGNINLINDVVKAVHSSGHKFDQEVFDMAISRYIGEPEKKELLLQLLLWMTGHGYVVGSSSRNLLLKNSPLFGRNRISEILSRQHKMSKVSRTQVENEK</sequence>
<comment type="caution">
    <text evidence="4">The sequence shown here is derived from an EMBL/GenBank/DDBJ whole genome shotgun (WGS) entry which is preliminary data.</text>
</comment>
<evidence type="ECO:0000256" key="3">
    <source>
        <dbReference type="PROSITE-ProRule" id="PRU00708"/>
    </source>
</evidence>
<organism evidence="4 5">
    <name type="scientific">Kingdonia uniflora</name>
    <dbReference type="NCBI Taxonomy" id="39325"/>
    <lineage>
        <taxon>Eukaryota</taxon>
        <taxon>Viridiplantae</taxon>
        <taxon>Streptophyta</taxon>
        <taxon>Embryophyta</taxon>
        <taxon>Tracheophyta</taxon>
        <taxon>Spermatophyta</taxon>
        <taxon>Magnoliopsida</taxon>
        <taxon>Ranunculales</taxon>
        <taxon>Circaeasteraceae</taxon>
        <taxon>Kingdonia</taxon>
    </lineage>
</organism>
<dbReference type="AlphaFoldDB" id="A0A7J7P091"/>
<gene>
    <name evidence="4" type="ORF">GIB67_000821</name>
</gene>
<evidence type="ECO:0000313" key="5">
    <source>
        <dbReference type="Proteomes" id="UP000541444"/>
    </source>
</evidence>
<dbReference type="EMBL" id="JACGCM010000393">
    <property type="protein sequence ID" value="KAF6172763.1"/>
    <property type="molecule type" value="Genomic_DNA"/>
</dbReference>
<evidence type="ECO:0008006" key="6">
    <source>
        <dbReference type="Google" id="ProtNLM"/>
    </source>
</evidence>
<feature type="repeat" description="PPR" evidence="3">
    <location>
        <begin position="306"/>
        <end position="340"/>
    </location>
</feature>
<dbReference type="Gene3D" id="1.25.40.10">
    <property type="entry name" value="Tetratricopeptide repeat domain"/>
    <property type="match status" value="3"/>
</dbReference>
<dbReference type="Pfam" id="PF01535">
    <property type="entry name" value="PPR"/>
    <property type="match status" value="1"/>
</dbReference>
<keyword evidence="2" id="KW-0677">Repeat</keyword>
<evidence type="ECO:0000313" key="4">
    <source>
        <dbReference type="EMBL" id="KAF6172763.1"/>
    </source>
</evidence>
<keyword evidence="5" id="KW-1185">Reference proteome</keyword>
<protein>
    <recommendedName>
        <fullName evidence="6">Pentatricopeptide repeat-containing protein</fullName>
    </recommendedName>
</protein>
<dbReference type="PANTHER" id="PTHR47447">
    <property type="entry name" value="OS03G0856100 PROTEIN"/>
    <property type="match status" value="1"/>
</dbReference>
<dbReference type="InterPro" id="IPR011990">
    <property type="entry name" value="TPR-like_helical_dom_sf"/>
</dbReference>
<feature type="repeat" description="PPR" evidence="3">
    <location>
        <begin position="446"/>
        <end position="480"/>
    </location>
</feature>
<accession>A0A7J7P091</accession>
<comment type="similarity">
    <text evidence="1">Belongs to the PPR family. P subfamily.</text>
</comment>
<name>A0A7J7P091_9MAGN</name>
<dbReference type="Pfam" id="PF13812">
    <property type="entry name" value="PPR_3"/>
    <property type="match status" value="1"/>
</dbReference>
<feature type="repeat" description="PPR" evidence="3">
    <location>
        <begin position="411"/>
        <end position="445"/>
    </location>
</feature>
<feature type="repeat" description="PPR" evidence="3">
    <location>
        <begin position="165"/>
        <end position="199"/>
    </location>
</feature>
<feature type="repeat" description="PPR" evidence="3">
    <location>
        <begin position="341"/>
        <end position="375"/>
    </location>
</feature>
<dbReference type="PANTHER" id="PTHR47447:SF17">
    <property type="entry name" value="OS12G0638900 PROTEIN"/>
    <property type="match status" value="1"/>
</dbReference>
<reference evidence="4 5" key="1">
    <citation type="journal article" date="2020" name="IScience">
        <title>Genome Sequencing of the Endangered Kingdonia uniflora (Circaeasteraceae, Ranunculales) Reveals Potential Mechanisms of Evolutionary Specialization.</title>
        <authorList>
            <person name="Sun Y."/>
            <person name="Deng T."/>
            <person name="Zhang A."/>
            <person name="Moore M.J."/>
            <person name="Landis J.B."/>
            <person name="Lin N."/>
            <person name="Zhang H."/>
            <person name="Zhang X."/>
            <person name="Huang J."/>
            <person name="Zhang X."/>
            <person name="Sun H."/>
            <person name="Wang H."/>
        </authorList>
    </citation>
    <scope>NUCLEOTIDE SEQUENCE [LARGE SCALE GENOMIC DNA]</scope>
    <source>
        <strain evidence="4">TB1705</strain>
        <tissue evidence="4">Leaf</tissue>
    </source>
</reference>
<dbReference type="OrthoDB" id="185373at2759"/>
<dbReference type="NCBIfam" id="TIGR00756">
    <property type="entry name" value="PPR"/>
    <property type="match status" value="7"/>
</dbReference>
<feature type="repeat" description="PPR" evidence="3">
    <location>
        <begin position="271"/>
        <end position="305"/>
    </location>
</feature>
<dbReference type="InterPro" id="IPR002885">
    <property type="entry name" value="PPR_rpt"/>
</dbReference>
<dbReference type="PROSITE" id="PS51375">
    <property type="entry name" value="PPR"/>
    <property type="match status" value="8"/>
</dbReference>
<feature type="repeat" description="PPR" evidence="3">
    <location>
        <begin position="200"/>
        <end position="235"/>
    </location>
</feature>
<proteinExistence type="inferred from homology"/>
<dbReference type="Proteomes" id="UP000541444">
    <property type="component" value="Unassembled WGS sequence"/>
</dbReference>
<evidence type="ECO:0000256" key="1">
    <source>
        <dbReference type="ARBA" id="ARBA00007626"/>
    </source>
</evidence>
<dbReference type="Pfam" id="PF13041">
    <property type="entry name" value="PPR_2"/>
    <property type="match status" value="3"/>
</dbReference>